<feature type="transmembrane region" description="Helical" evidence="1">
    <location>
        <begin position="485"/>
        <end position="507"/>
    </location>
</feature>
<evidence type="ECO:0000313" key="3">
    <source>
        <dbReference type="Proteomes" id="UP000051952"/>
    </source>
</evidence>
<evidence type="ECO:0000256" key="1">
    <source>
        <dbReference type="SAM" id="Phobius"/>
    </source>
</evidence>
<feature type="transmembrane region" description="Helical" evidence="1">
    <location>
        <begin position="248"/>
        <end position="268"/>
    </location>
</feature>
<keyword evidence="3" id="KW-1185">Reference proteome</keyword>
<dbReference type="VEuPathDB" id="TriTrypDB:BSAL_14970"/>
<evidence type="ECO:0000313" key="2">
    <source>
        <dbReference type="EMBL" id="CUG88349.1"/>
    </source>
</evidence>
<feature type="transmembrane region" description="Helical" evidence="1">
    <location>
        <begin position="541"/>
        <end position="562"/>
    </location>
</feature>
<reference evidence="3" key="1">
    <citation type="submission" date="2015-09" db="EMBL/GenBank/DDBJ databases">
        <authorList>
            <consortium name="Pathogen Informatics"/>
        </authorList>
    </citation>
    <scope>NUCLEOTIDE SEQUENCE [LARGE SCALE GENOMIC DNA]</scope>
    <source>
        <strain evidence="3">Lake Konstanz</strain>
    </source>
</reference>
<dbReference type="EMBL" id="CYKH01001634">
    <property type="protein sequence ID" value="CUG88349.1"/>
    <property type="molecule type" value="Genomic_DNA"/>
</dbReference>
<dbReference type="Proteomes" id="UP000051952">
    <property type="component" value="Unassembled WGS sequence"/>
</dbReference>
<feature type="transmembrane region" description="Helical" evidence="1">
    <location>
        <begin position="360"/>
        <end position="381"/>
    </location>
</feature>
<keyword evidence="1" id="KW-0472">Membrane</keyword>
<protein>
    <submittedName>
        <fullName evidence="2">Transmembrane protein, putative</fullName>
    </submittedName>
</protein>
<accession>A0A0S4JE05</accession>
<keyword evidence="1" id="KW-1133">Transmembrane helix</keyword>
<name>A0A0S4JE05_BODSA</name>
<keyword evidence="1 2" id="KW-0812">Transmembrane</keyword>
<feature type="transmembrane region" description="Helical" evidence="1">
    <location>
        <begin position="514"/>
        <end position="535"/>
    </location>
</feature>
<dbReference type="AlphaFoldDB" id="A0A0S4JE05"/>
<organism evidence="2 3">
    <name type="scientific">Bodo saltans</name>
    <name type="common">Flagellated protozoan</name>
    <dbReference type="NCBI Taxonomy" id="75058"/>
    <lineage>
        <taxon>Eukaryota</taxon>
        <taxon>Discoba</taxon>
        <taxon>Euglenozoa</taxon>
        <taxon>Kinetoplastea</taxon>
        <taxon>Metakinetoplastina</taxon>
        <taxon>Eubodonida</taxon>
        <taxon>Bodonidae</taxon>
        <taxon>Bodo</taxon>
    </lineage>
</organism>
<gene>
    <name evidence="2" type="ORF">BSAL_14970</name>
</gene>
<proteinExistence type="predicted"/>
<sequence length="641" mass="68628">MSSVHLELDGVTIQGADLNDQEIRDGLSLAPASSRFETTLQLINVSLWLRRTTSISLRSLLGNATTMTTAASASQQARWRSHNMVFVSEPIILTIPSCSSNLWDGAPMTCANVLRPVDGQRRVNWSLVRIEVDDHQDDWCATCCGASLTPLFVTRSLLAQPHAQHSTTLAGVSSAVTAAVLALAMLTSSTGVASAVPRLQGMVGTLRLAARCVATSSDSGDDSSSSNYAGTDISDNPLFLHLPVAPSLSYAAGALLGNTLLVAGVAVVSHTMSLLRKWVNRNMIDTNSFVSQFSTLDLKPQSSLSWYQMRLRTFAALCCSVLPTTPLPASLQCQQGFLLQPVAAAAMVCLLSSDRGPLSVLLAIIIGVAWIAVPCTFMWVLCVKYSPLPLTTIATRSADTMHFRWVRGGRMLEWLCTEREEWVATGHGRAAKATSRYVKLRLSAVFESYRGGRHWYFGVDALQSVLTGVAVGAAESVTAADVCTAAVWGTACVGAIAAVSAVLCIVLQPHVVRFELLAAVAVSLLAVLAAVLILADDANASGVVSLVASVAELLPLVAALVWKCCHVHRSTTPHLNVDQSESVSSRGRRSIACDQRSVCDQSRRRLVVSGLRCKTTTRQPTEAMIQQDEVLKALLECICRK</sequence>